<evidence type="ECO:0000313" key="3">
    <source>
        <dbReference type="Proteomes" id="UP000320216"/>
    </source>
</evidence>
<name>A0A5B8M5Y3_9MICO</name>
<organism evidence="2 3">
    <name type="scientific">Humibacter ginsenosidimutans</name>
    <dbReference type="NCBI Taxonomy" id="2599293"/>
    <lineage>
        <taxon>Bacteria</taxon>
        <taxon>Bacillati</taxon>
        <taxon>Actinomycetota</taxon>
        <taxon>Actinomycetes</taxon>
        <taxon>Micrococcales</taxon>
        <taxon>Microbacteriaceae</taxon>
        <taxon>Humibacter</taxon>
    </lineage>
</organism>
<dbReference type="RefSeq" id="WP_146320870.1">
    <property type="nucleotide sequence ID" value="NZ_CP042305.1"/>
</dbReference>
<accession>A0A5B8M5Y3</accession>
<evidence type="ECO:0000313" key="2">
    <source>
        <dbReference type="EMBL" id="QDZ15215.1"/>
    </source>
</evidence>
<protein>
    <submittedName>
        <fullName evidence="2">Class I SAM-dependent methyltransferase</fullName>
    </submittedName>
</protein>
<gene>
    <name evidence="2" type="ORF">FPZ11_11005</name>
</gene>
<feature type="domain" description="Methyltransferase type 11" evidence="1">
    <location>
        <begin position="52"/>
        <end position="142"/>
    </location>
</feature>
<dbReference type="Gene3D" id="3.40.50.150">
    <property type="entry name" value="Vaccinia Virus protein VP39"/>
    <property type="match status" value="1"/>
</dbReference>
<keyword evidence="2" id="KW-0808">Transferase</keyword>
<dbReference type="InterPro" id="IPR029063">
    <property type="entry name" value="SAM-dependent_MTases_sf"/>
</dbReference>
<dbReference type="OrthoDB" id="9795864at2"/>
<dbReference type="PANTHER" id="PTHR43460:SF1">
    <property type="entry name" value="METHYLTRANSFERASE TYPE 11 DOMAIN-CONTAINING PROTEIN"/>
    <property type="match status" value="1"/>
</dbReference>
<dbReference type="SUPFAM" id="SSF53335">
    <property type="entry name" value="S-adenosyl-L-methionine-dependent methyltransferases"/>
    <property type="match status" value="1"/>
</dbReference>
<dbReference type="Pfam" id="PF08241">
    <property type="entry name" value="Methyltransf_11"/>
    <property type="match status" value="1"/>
</dbReference>
<dbReference type="InterPro" id="IPR052939">
    <property type="entry name" value="23S_rRNA_MeTrnsfrase_RlmA"/>
</dbReference>
<proteinExistence type="predicted"/>
<dbReference type="EMBL" id="CP042305">
    <property type="protein sequence ID" value="QDZ15215.1"/>
    <property type="molecule type" value="Genomic_DNA"/>
</dbReference>
<dbReference type="InterPro" id="IPR013216">
    <property type="entry name" value="Methyltransf_11"/>
</dbReference>
<sequence>MPDFDSLIAEGEAVPTEGWDFSWFLGRATEERPSWGYARLAARRASGAVGVLDVQTGGGEVFAEVLRGADPRPAAVAATEGWHPNVALAREALAPFGGIVVESLEDAPLPFADASFALVLSRHPVVTDFAEIGRVLAPGGTYLSQQIGERSNAELYEFLLGPQPVDDVRTIDRMRERAQSAGLEIVDLREERTRIEFFDIAAVVHFLRKVIWTVPGFTVDAYRDRLREIHEIIRRDGAFVSYSSRILLEARRPTS</sequence>
<keyword evidence="3" id="KW-1185">Reference proteome</keyword>
<dbReference type="Proteomes" id="UP000320216">
    <property type="component" value="Chromosome"/>
</dbReference>
<dbReference type="KEGG" id="huw:FPZ11_11005"/>
<keyword evidence="2" id="KW-0489">Methyltransferase</keyword>
<dbReference type="PANTHER" id="PTHR43460">
    <property type="entry name" value="METHYLTRANSFERASE"/>
    <property type="match status" value="1"/>
</dbReference>
<evidence type="ECO:0000259" key="1">
    <source>
        <dbReference type="Pfam" id="PF08241"/>
    </source>
</evidence>
<dbReference type="AlphaFoldDB" id="A0A5B8M5Y3"/>
<dbReference type="GO" id="GO:0008757">
    <property type="term" value="F:S-adenosylmethionine-dependent methyltransferase activity"/>
    <property type="evidence" value="ECO:0007669"/>
    <property type="project" value="InterPro"/>
</dbReference>
<reference evidence="2 3" key="1">
    <citation type="submission" date="2019-07" db="EMBL/GenBank/DDBJ databases">
        <title>Full genome sequence of Humibacter sp. WJ7-1.</title>
        <authorList>
            <person name="Im W.-T."/>
        </authorList>
    </citation>
    <scope>NUCLEOTIDE SEQUENCE [LARGE SCALE GENOMIC DNA]</scope>
    <source>
        <strain evidence="2 3">WJ7-1</strain>
    </source>
</reference>
<dbReference type="GO" id="GO:0032259">
    <property type="term" value="P:methylation"/>
    <property type="evidence" value="ECO:0007669"/>
    <property type="project" value="UniProtKB-KW"/>
</dbReference>